<protein>
    <recommendedName>
        <fullName evidence="3">F-box domain-containing protein</fullName>
    </recommendedName>
</protein>
<gene>
    <name evidence="1" type="ORF">RhiirA4_462505</name>
</gene>
<dbReference type="EMBL" id="LLXI01000538">
    <property type="protein sequence ID" value="PKY47349.1"/>
    <property type="molecule type" value="Genomic_DNA"/>
</dbReference>
<evidence type="ECO:0000313" key="1">
    <source>
        <dbReference type="EMBL" id="PKY47349.1"/>
    </source>
</evidence>
<proteinExistence type="predicted"/>
<comment type="caution">
    <text evidence="1">The sequence shown here is derived from an EMBL/GenBank/DDBJ whole genome shotgun (WGS) entry which is preliminary data.</text>
</comment>
<accession>A0A2I1GL34</accession>
<reference evidence="1 2" key="1">
    <citation type="submission" date="2015-10" db="EMBL/GenBank/DDBJ databases">
        <title>Genome analyses suggest a sexual origin of heterokaryosis in a supposedly ancient asexual fungus.</title>
        <authorList>
            <person name="Ropars J."/>
            <person name="Sedzielewska K."/>
            <person name="Noel J."/>
            <person name="Charron P."/>
            <person name="Farinelli L."/>
            <person name="Marton T."/>
            <person name="Kruger M."/>
            <person name="Pelin A."/>
            <person name="Brachmann A."/>
            <person name="Corradi N."/>
        </authorList>
    </citation>
    <scope>NUCLEOTIDE SEQUENCE [LARGE SCALE GENOMIC DNA]</scope>
    <source>
        <strain evidence="1 2">A4</strain>
    </source>
</reference>
<name>A0A2I1GL34_9GLOM</name>
<sequence length="175" mass="20879">MACSKLFSGDLPELIDEIIQYFHYDYKTLHSCILVNRLWCSLAIPLLWEDPFSFPTKNYHFIEIYLNYLNDDYKTKLNEYVIHNDILNSNTLFNYPKFIQHLDTYEVYNSIEKWVKTVKNSTTKGPVFNYSMKNVNLSYSQVSNFTNLIFRSLFLIFIENEVNLHSFEVIPPVMR</sequence>
<evidence type="ECO:0000313" key="2">
    <source>
        <dbReference type="Proteomes" id="UP000234323"/>
    </source>
</evidence>
<dbReference type="Proteomes" id="UP000234323">
    <property type="component" value="Unassembled WGS sequence"/>
</dbReference>
<dbReference type="AlphaFoldDB" id="A0A2I1GL34"/>
<keyword evidence="2" id="KW-1185">Reference proteome</keyword>
<organism evidence="1 2">
    <name type="scientific">Rhizophagus irregularis</name>
    <dbReference type="NCBI Taxonomy" id="588596"/>
    <lineage>
        <taxon>Eukaryota</taxon>
        <taxon>Fungi</taxon>
        <taxon>Fungi incertae sedis</taxon>
        <taxon>Mucoromycota</taxon>
        <taxon>Glomeromycotina</taxon>
        <taxon>Glomeromycetes</taxon>
        <taxon>Glomerales</taxon>
        <taxon>Glomeraceae</taxon>
        <taxon>Rhizophagus</taxon>
    </lineage>
</organism>
<evidence type="ECO:0008006" key="3">
    <source>
        <dbReference type="Google" id="ProtNLM"/>
    </source>
</evidence>